<dbReference type="Proteomes" id="UP001274896">
    <property type="component" value="Unassembled WGS sequence"/>
</dbReference>
<dbReference type="EMBL" id="JAUCMX010000004">
    <property type="protein sequence ID" value="KAK3548492.1"/>
    <property type="molecule type" value="Genomic_DNA"/>
</dbReference>
<dbReference type="InterPro" id="IPR036397">
    <property type="entry name" value="RNaseH_sf"/>
</dbReference>
<feature type="domain" description="Tc1-like transposase DDE" evidence="1">
    <location>
        <begin position="77"/>
        <end position="209"/>
    </location>
</feature>
<evidence type="ECO:0000259" key="1">
    <source>
        <dbReference type="Pfam" id="PF13358"/>
    </source>
</evidence>
<name>A0AAE0V8D0_9TELE</name>
<keyword evidence="3" id="KW-1185">Reference proteome</keyword>
<dbReference type="AlphaFoldDB" id="A0AAE0V8D0"/>
<dbReference type="Gene3D" id="3.30.420.10">
    <property type="entry name" value="Ribonuclease H-like superfamily/Ribonuclease H"/>
    <property type="match status" value="2"/>
</dbReference>
<evidence type="ECO:0000313" key="3">
    <source>
        <dbReference type="Proteomes" id="UP001274896"/>
    </source>
</evidence>
<gene>
    <name evidence="2" type="ORF">QTP70_013326</name>
</gene>
<evidence type="ECO:0000313" key="2">
    <source>
        <dbReference type="EMBL" id="KAK3548492.1"/>
    </source>
</evidence>
<organism evidence="2 3">
    <name type="scientific">Hemibagrus guttatus</name>
    <dbReference type="NCBI Taxonomy" id="175788"/>
    <lineage>
        <taxon>Eukaryota</taxon>
        <taxon>Metazoa</taxon>
        <taxon>Chordata</taxon>
        <taxon>Craniata</taxon>
        <taxon>Vertebrata</taxon>
        <taxon>Euteleostomi</taxon>
        <taxon>Actinopterygii</taxon>
        <taxon>Neopterygii</taxon>
        <taxon>Teleostei</taxon>
        <taxon>Ostariophysi</taxon>
        <taxon>Siluriformes</taxon>
        <taxon>Bagridae</taxon>
        <taxon>Hemibagrus</taxon>
    </lineage>
</organism>
<dbReference type="InterPro" id="IPR038717">
    <property type="entry name" value="Tc1-like_DDE_dom"/>
</dbReference>
<proteinExistence type="predicted"/>
<dbReference type="GO" id="GO:0003676">
    <property type="term" value="F:nucleic acid binding"/>
    <property type="evidence" value="ECO:0007669"/>
    <property type="project" value="InterPro"/>
</dbReference>
<protein>
    <recommendedName>
        <fullName evidence="1">Tc1-like transposase DDE domain-containing protein</fullName>
    </recommendedName>
</protein>
<accession>A0AAE0V8D0</accession>
<dbReference type="Pfam" id="PF13358">
    <property type="entry name" value="DDE_3"/>
    <property type="match status" value="1"/>
</dbReference>
<reference evidence="2" key="1">
    <citation type="submission" date="2023-06" db="EMBL/GenBank/DDBJ databases">
        <title>Male Hemibagrus guttatus genome.</title>
        <authorList>
            <person name="Bian C."/>
        </authorList>
    </citation>
    <scope>NUCLEOTIDE SEQUENCE</scope>
    <source>
        <strain evidence="2">Male_cb2023</strain>
        <tissue evidence="2">Muscle</tissue>
    </source>
</reference>
<sequence length="227" mass="26527">MVKEIGRFLRTFCHNHQDSWNQFLGWAEYAQNSLHQPTTGLTPFQCVLGYQPPLFPWDGEPSDVPAVDYWFRESEMVWDSAHLQLQRALRRRRTTADLRRSQAPNYQPGQKVWLSTQDIRMRLPLAGTGRLIRIKGTINAAMYRDILDENLLKSALDLKLGRRSIFQQDNNPKHTAKITKECLRDNSVNVLEWPSQNPDLNLIEHLCRYFDRCDLQLIVGNNEINHD</sequence>
<comment type="caution">
    <text evidence="2">The sequence shown here is derived from an EMBL/GenBank/DDBJ whole genome shotgun (WGS) entry which is preliminary data.</text>
</comment>